<dbReference type="STRING" id="121821.GCA_001870675_00779"/>
<dbReference type="EMBL" id="QKZQ01000007">
    <property type="protein sequence ID" value="PZX44504.1"/>
    <property type="molecule type" value="Genomic_DNA"/>
</dbReference>
<proteinExistence type="predicted"/>
<dbReference type="AlphaFoldDB" id="A0A2W7Q7G0"/>
<sequence length="144" mass="16044">MTKRTGIKPGHGFAFDLPDGRFGHAIYVGSDRMGTVLLDISTLVTDQPASPDQLRAAPKRYRQPILVWHTPFAVRLLAQSVALVELPRDVTFRCSTWDPEPDMLAKLEHRFGVTNSSTPEGWNTVLMAILMGATDRIALWDQVT</sequence>
<accession>A0A2W7Q7G0</accession>
<dbReference type="RefSeq" id="WP_071469605.1">
    <property type="nucleotide sequence ID" value="NZ_MEHT01000017.1"/>
</dbReference>
<reference evidence="1 2" key="1">
    <citation type="submission" date="2018-06" db="EMBL/GenBank/DDBJ databases">
        <title>Genomic Encyclopedia of Archaeal and Bacterial Type Strains, Phase II (KMG-II): from individual species to whole genera.</title>
        <authorList>
            <person name="Goeker M."/>
        </authorList>
    </citation>
    <scope>NUCLEOTIDE SEQUENCE [LARGE SCALE GENOMIC DNA]</scope>
    <source>
        <strain evidence="1 2">DSM 13087</strain>
    </source>
</reference>
<evidence type="ECO:0000313" key="2">
    <source>
        <dbReference type="Proteomes" id="UP000249364"/>
    </source>
</evidence>
<dbReference type="OrthoDB" id="9984762at2"/>
<protein>
    <submittedName>
        <fullName evidence="1">Uncharacterized protein</fullName>
    </submittedName>
</protein>
<keyword evidence="2" id="KW-1185">Reference proteome</keyword>
<organism evidence="1 2">
    <name type="scientific">Roseinatronobacter thiooxidans</name>
    <dbReference type="NCBI Taxonomy" id="121821"/>
    <lineage>
        <taxon>Bacteria</taxon>
        <taxon>Pseudomonadati</taxon>
        <taxon>Pseudomonadota</taxon>
        <taxon>Alphaproteobacteria</taxon>
        <taxon>Rhodobacterales</taxon>
        <taxon>Paracoccaceae</taxon>
        <taxon>Roseinatronobacter</taxon>
    </lineage>
</organism>
<dbReference type="Proteomes" id="UP000249364">
    <property type="component" value="Unassembled WGS sequence"/>
</dbReference>
<comment type="caution">
    <text evidence="1">The sequence shown here is derived from an EMBL/GenBank/DDBJ whole genome shotgun (WGS) entry which is preliminary data.</text>
</comment>
<gene>
    <name evidence="1" type="ORF">LY56_01752</name>
</gene>
<evidence type="ECO:0000313" key="1">
    <source>
        <dbReference type="EMBL" id="PZX44504.1"/>
    </source>
</evidence>
<name>A0A2W7Q7G0_9RHOB</name>